<dbReference type="InterPro" id="IPR002686">
    <property type="entry name" value="Transposase_17"/>
</dbReference>
<evidence type="ECO:0000259" key="1">
    <source>
        <dbReference type="SMART" id="SM01321"/>
    </source>
</evidence>
<dbReference type="GO" id="GO:0006313">
    <property type="term" value="P:DNA transposition"/>
    <property type="evidence" value="ECO:0007669"/>
    <property type="project" value="InterPro"/>
</dbReference>
<protein>
    <submittedName>
        <fullName evidence="2">IS200/IS605 family transposase</fullName>
    </submittedName>
</protein>
<dbReference type="KEGG" id="pbal:CPBP_00821"/>
<dbReference type="AlphaFoldDB" id="A0A7L9RTU8"/>
<dbReference type="Gene3D" id="3.30.70.1290">
    <property type="entry name" value="Transposase IS200-like"/>
    <property type="match status" value="1"/>
</dbReference>
<dbReference type="PANTHER" id="PTHR33360">
    <property type="entry name" value="TRANSPOSASE FOR INSERTION SEQUENCE ELEMENT IS200"/>
    <property type="match status" value="1"/>
</dbReference>
<feature type="domain" description="Transposase IS200-like" evidence="1">
    <location>
        <begin position="20"/>
        <end position="99"/>
    </location>
</feature>
<evidence type="ECO:0000313" key="2">
    <source>
        <dbReference type="EMBL" id="QOL20043.1"/>
    </source>
</evidence>
<name>A0A7L9RTU8_9PROT</name>
<organism evidence="2 3">
    <name type="scientific">Candidatus Bodocaedibacter vickermanii</name>
    <dbReference type="NCBI Taxonomy" id="2741701"/>
    <lineage>
        <taxon>Bacteria</taxon>
        <taxon>Pseudomonadati</taxon>
        <taxon>Pseudomonadota</taxon>
        <taxon>Alphaproteobacteria</taxon>
        <taxon>Holosporales</taxon>
        <taxon>Candidatus Paracaedibacteraceae</taxon>
        <taxon>Candidatus Bodocaedibacter</taxon>
    </lineage>
</organism>
<accession>A0A7L9RTU8</accession>
<proteinExistence type="predicted"/>
<dbReference type="SUPFAM" id="SSF143422">
    <property type="entry name" value="Transposase IS200-like"/>
    <property type="match status" value="1"/>
</dbReference>
<evidence type="ECO:0000313" key="3">
    <source>
        <dbReference type="Proteomes" id="UP000594001"/>
    </source>
</evidence>
<keyword evidence="3" id="KW-1185">Reference proteome</keyword>
<dbReference type="Proteomes" id="UP000594001">
    <property type="component" value="Chromosome"/>
</dbReference>
<reference evidence="2 3" key="1">
    <citation type="submission" date="2020-06" db="EMBL/GenBank/DDBJ databases">
        <title>The endosymbiont of the kinetoplastid Bodo saltans is a Paracaedibacter-like alpha-proteobacterium possessing a putative toxin-antitoxin system.</title>
        <authorList>
            <person name="Midha S."/>
            <person name="Rigden D.J."/>
            <person name="Siozios S."/>
            <person name="Hurst G.D.D."/>
            <person name="Jackson A.P."/>
        </authorList>
    </citation>
    <scope>NUCLEOTIDE SEQUENCE [LARGE SCALE GENOMIC DNA]</scope>
    <source>
        <strain evidence="2">Lake Konstanz</strain>
    </source>
</reference>
<sequence length="103" mass="12504">MYRSTLWGFPIETRQNSHQMFRIMCRFVWIPKYRTKFEEPYREMLKKIIGKIGYDYNIEIVELEISEDHIHMVVRSEPRISPSDTMHIVKSLAAREFFNTIMT</sequence>
<gene>
    <name evidence="2" type="ORF">CPBP_00821</name>
</gene>
<dbReference type="SMART" id="SM01321">
    <property type="entry name" value="Y1_Tnp"/>
    <property type="match status" value="1"/>
</dbReference>
<dbReference type="InterPro" id="IPR036515">
    <property type="entry name" value="Transposase_17_sf"/>
</dbReference>
<dbReference type="GO" id="GO:0004803">
    <property type="term" value="F:transposase activity"/>
    <property type="evidence" value="ECO:0007669"/>
    <property type="project" value="InterPro"/>
</dbReference>
<dbReference type="Pfam" id="PF01797">
    <property type="entry name" value="Y1_Tnp"/>
    <property type="match status" value="1"/>
</dbReference>
<dbReference type="RefSeq" id="WP_350331597.1">
    <property type="nucleotide sequence ID" value="NZ_CP054719.1"/>
</dbReference>
<dbReference type="GO" id="GO:0003677">
    <property type="term" value="F:DNA binding"/>
    <property type="evidence" value="ECO:0007669"/>
    <property type="project" value="InterPro"/>
</dbReference>
<dbReference type="EMBL" id="CP054719">
    <property type="protein sequence ID" value="QOL20043.1"/>
    <property type="molecule type" value="Genomic_DNA"/>
</dbReference>
<dbReference type="NCBIfam" id="NF033573">
    <property type="entry name" value="transpos_IS200"/>
    <property type="match status" value="1"/>
</dbReference>